<dbReference type="Proteomes" id="UP000030103">
    <property type="component" value="Unassembled WGS sequence"/>
</dbReference>
<name>A0A0A2E8U1_9PORP</name>
<dbReference type="Gene3D" id="3.40.50.12780">
    <property type="entry name" value="N-terminal domain of ligase-like"/>
    <property type="match status" value="1"/>
</dbReference>
<dbReference type="PANTHER" id="PTHR43272">
    <property type="entry name" value="LONG-CHAIN-FATTY-ACID--COA LIGASE"/>
    <property type="match status" value="1"/>
</dbReference>
<reference evidence="5 7" key="2">
    <citation type="submission" date="2018-06" db="EMBL/GenBank/DDBJ databases">
        <authorList>
            <consortium name="Pathogen Informatics"/>
            <person name="Doyle S."/>
        </authorList>
    </citation>
    <scope>NUCLEOTIDE SEQUENCE [LARGE SCALE GENOMIC DNA]</scope>
    <source>
        <strain evidence="5 7">NCTC11632</strain>
    </source>
</reference>
<dbReference type="InterPro" id="IPR000873">
    <property type="entry name" value="AMP-dep_synth/lig_dom"/>
</dbReference>
<organism evidence="4 6">
    <name type="scientific">Porphyromonas macacae</name>
    <dbReference type="NCBI Taxonomy" id="28115"/>
    <lineage>
        <taxon>Bacteria</taxon>
        <taxon>Pseudomonadati</taxon>
        <taxon>Bacteroidota</taxon>
        <taxon>Bacteroidia</taxon>
        <taxon>Bacteroidales</taxon>
        <taxon>Porphyromonadaceae</taxon>
        <taxon>Porphyromonas</taxon>
    </lineage>
</organism>
<dbReference type="GO" id="GO:0016020">
    <property type="term" value="C:membrane"/>
    <property type="evidence" value="ECO:0007669"/>
    <property type="project" value="TreeGrafter"/>
</dbReference>
<evidence type="ECO:0000259" key="3">
    <source>
        <dbReference type="Pfam" id="PF00501"/>
    </source>
</evidence>
<dbReference type="EMBL" id="JRFA01000017">
    <property type="protein sequence ID" value="KGN73845.1"/>
    <property type="molecule type" value="Genomic_DNA"/>
</dbReference>
<dbReference type="CDD" id="cd05907">
    <property type="entry name" value="VL_LC_FACS_like"/>
    <property type="match status" value="1"/>
</dbReference>
<dbReference type="RefSeq" id="WP_036874195.1">
    <property type="nucleotide sequence ID" value="NZ_JASBZX010000007.1"/>
</dbReference>
<evidence type="ECO:0000256" key="2">
    <source>
        <dbReference type="ARBA" id="ARBA00022840"/>
    </source>
</evidence>
<dbReference type="eggNOG" id="COG1022">
    <property type="taxonomic scope" value="Bacteria"/>
</dbReference>
<dbReference type="GO" id="GO:0005524">
    <property type="term" value="F:ATP binding"/>
    <property type="evidence" value="ECO:0007669"/>
    <property type="project" value="UniProtKB-KW"/>
</dbReference>
<proteinExistence type="predicted"/>
<evidence type="ECO:0000313" key="7">
    <source>
        <dbReference type="Proteomes" id="UP000254156"/>
    </source>
</evidence>
<evidence type="ECO:0000313" key="6">
    <source>
        <dbReference type="Proteomes" id="UP000030103"/>
    </source>
</evidence>
<dbReference type="AlphaFoldDB" id="A0A0A2E8U1"/>
<keyword evidence="1" id="KW-0547">Nucleotide-binding</keyword>
<dbReference type="Pfam" id="PF00501">
    <property type="entry name" value="AMP-binding"/>
    <property type="match status" value="1"/>
</dbReference>
<feature type="domain" description="AMP-dependent synthetase/ligase" evidence="3">
    <location>
        <begin position="15"/>
        <end position="430"/>
    </location>
</feature>
<reference evidence="4 6" key="1">
    <citation type="submission" date="2014-09" db="EMBL/GenBank/DDBJ databases">
        <title>Draft Genome Sequence of Porphyromonas macacae COT-192_OH2859.</title>
        <authorList>
            <person name="Wallis C."/>
            <person name="Deusch O."/>
            <person name="O'Flynn C."/>
            <person name="Davis I."/>
            <person name="Horsfall A."/>
            <person name="Kirkwood N."/>
            <person name="Harris S."/>
            <person name="Eisen J.A."/>
            <person name="Coil D.A."/>
            <person name="Darling A.E."/>
            <person name="Jospin G."/>
            <person name="Alexiev A."/>
        </authorList>
    </citation>
    <scope>NUCLEOTIDE SEQUENCE [LARGE SCALE GENOMIC DNA]</scope>
    <source>
        <strain evidence="6">COT-192 OH2859</strain>
        <strain evidence="4">COT-192_OH2859</strain>
    </source>
</reference>
<dbReference type="EMBL" id="UGTF01000002">
    <property type="protein sequence ID" value="SUB89662.1"/>
    <property type="molecule type" value="Genomic_DNA"/>
</dbReference>
<protein>
    <submittedName>
        <fullName evidence="4">Long-chain fatty acid--CoA ligase</fullName>
    </submittedName>
    <submittedName>
        <fullName evidence="5">Long-chain-fatty-acid--CoA ligase FadD15</fullName>
        <ecNumber evidence="5">6.2.1.3</ecNumber>
    </submittedName>
</protein>
<dbReference type="GO" id="GO:0004467">
    <property type="term" value="F:long-chain fatty acid-CoA ligase activity"/>
    <property type="evidence" value="ECO:0007669"/>
    <property type="project" value="UniProtKB-EC"/>
</dbReference>
<dbReference type="STRING" id="28115.HQ47_06255"/>
<keyword evidence="2" id="KW-0067">ATP-binding</keyword>
<dbReference type="OrthoDB" id="9803968at2"/>
<evidence type="ECO:0000256" key="1">
    <source>
        <dbReference type="ARBA" id="ARBA00022741"/>
    </source>
</evidence>
<dbReference type="SUPFAM" id="SSF56801">
    <property type="entry name" value="Acetyl-CoA synthetase-like"/>
    <property type="match status" value="1"/>
</dbReference>
<gene>
    <name evidence="4" type="ORF">HQ47_06255</name>
    <name evidence="5" type="ORF">NCTC11632_01785</name>
</gene>
<dbReference type="PANTHER" id="PTHR43272:SF33">
    <property type="entry name" value="AMP-BINDING DOMAIN-CONTAINING PROTEIN-RELATED"/>
    <property type="match status" value="1"/>
</dbReference>
<evidence type="ECO:0000313" key="4">
    <source>
        <dbReference type="EMBL" id="KGN73845.1"/>
    </source>
</evidence>
<evidence type="ECO:0000313" key="5">
    <source>
        <dbReference type="EMBL" id="SUB89662.1"/>
    </source>
</evidence>
<dbReference type="EC" id="6.2.1.3" evidence="5"/>
<dbReference type="Proteomes" id="UP000254156">
    <property type="component" value="Unassembled WGS sequence"/>
</dbReference>
<keyword evidence="4" id="KW-0436">Ligase</keyword>
<keyword evidence="6" id="KW-1185">Reference proteome</keyword>
<sequence length="619" mass="70610">MQIYHLAEFPQRICDSFANKTVLKHYNEETQHWDKLTGDDFRRGVINVAKAFNQIGLKPEERVGIYSQNMVRYLYTEFGIYMMRGVSVPLYATASPEQVQFVVEDADIQTLFVGEQFQYNNAFYVQQQSDQIKRIVIFDENVILHPEDKTSIFFNEFVRLGDSMHNEVAAKVSAANALVTDLAVIIYTSGTQGKSKGVMLHHSNFIHQLTVHTKMFDFITSRDTSLCALPLSHIFEKAWTYYCLSQGVTVAILSNPKKILQALPKVKPTLMCNVPRFWEKVYAGVQQKIDDSPKFLQHLYRHALKIGNRYRVEYETRGKRAPLGLTLLFQFYDKMVFSQIKRVLGLGQGRFFPTAGAPLSTEINVFLQSVNFPIICGYGLTESTATVSCYSRNKFDISSVGDIVPELEVKIDPENNEILLKGASISSGYFNNPQANQESFTLDGFFRTGDAGRIEGKTLYFTERIKDLFKTANGKYVAPQMIEGLLLNDPIIEQVATIGDTYKFVSALIYPNWGVLRKKLAERGVSVDNRTAEDLAGDHEVNRLLMGHIEIAQASLARFEKVKRITILTEPFSIENGLLTNTLKLKRKVINERYAKEIEEMYNETYDVTEHLEEFIHNR</sequence>
<accession>A0A0A2E8U1</accession>
<dbReference type="InterPro" id="IPR042099">
    <property type="entry name" value="ANL_N_sf"/>
</dbReference>
<dbReference type="Pfam" id="PF23562">
    <property type="entry name" value="AMP-binding_C_3"/>
    <property type="match status" value="1"/>
</dbReference>